<reference evidence="1 2" key="1">
    <citation type="submission" date="2016-10" db="EMBL/GenBank/DDBJ databases">
        <title>Draft Genome sequence of Alkanindiges sp. strain H1.</title>
        <authorList>
            <person name="Subhash Y."/>
            <person name="Lee S."/>
        </authorList>
    </citation>
    <scope>NUCLEOTIDE SEQUENCE [LARGE SCALE GENOMIC DNA]</scope>
    <source>
        <strain evidence="1 2">H1</strain>
    </source>
</reference>
<name>A0A1S8CY45_9GAMM</name>
<dbReference type="STRING" id="1907941.BKE30_03465"/>
<evidence type="ECO:0000313" key="1">
    <source>
        <dbReference type="EMBL" id="ONG41513.1"/>
    </source>
</evidence>
<dbReference type="EMBL" id="MLCN01000008">
    <property type="protein sequence ID" value="ONG41513.1"/>
    <property type="molecule type" value="Genomic_DNA"/>
</dbReference>
<protein>
    <submittedName>
        <fullName evidence="1">Uncharacterized protein</fullName>
    </submittedName>
</protein>
<accession>A0A1S8CY45</accession>
<comment type="caution">
    <text evidence="1">The sequence shown here is derived from an EMBL/GenBank/DDBJ whole genome shotgun (WGS) entry which is preliminary data.</text>
</comment>
<dbReference type="AlphaFoldDB" id="A0A1S8CY45"/>
<organism evidence="1 2">
    <name type="scientific">Alkanindiges hydrocarboniclasticus</name>
    <dbReference type="NCBI Taxonomy" id="1907941"/>
    <lineage>
        <taxon>Bacteria</taxon>
        <taxon>Pseudomonadati</taxon>
        <taxon>Pseudomonadota</taxon>
        <taxon>Gammaproteobacteria</taxon>
        <taxon>Moraxellales</taxon>
        <taxon>Moraxellaceae</taxon>
        <taxon>Alkanindiges</taxon>
    </lineage>
</organism>
<evidence type="ECO:0000313" key="2">
    <source>
        <dbReference type="Proteomes" id="UP000192132"/>
    </source>
</evidence>
<dbReference type="Proteomes" id="UP000192132">
    <property type="component" value="Unassembled WGS sequence"/>
</dbReference>
<dbReference type="OrthoDB" id="4533163at2"/>
<dbReference type="RefSeq" id="WP_076877271.1">
    <property type="nucleotide sequence ID" value="NZ_MLCN01000008.1"/>
</dbReference>
<gene>
    <name evidence="1" type="ORF">BKE30_03465</name>
</gene>
<keyword evidence="2" id="KW-1185">Reference proteome</keyword>
<sequence>MKNHAELIDVQSLSTEQLVVLFSTLQAPTIEEMHGEYAASMLSQPNPLATLAGLSLSNPLLPWQSKAFRPVDQHTGRGYNTFLLGRKTIQLYPMQTLIAPSRYDGQPAYQLVYRYFHSLCGAINMVDEIRKLDDGRYLGIGTWGFNKKQRQIPYPFLLQGPQHDYRGDIGRVRHGFQASSAQIPALTSSYQ</sequence>
<proteinExistence type="predicted"/>